<name>A0A0M3LCZ2_9ALPH</name>
<dbReference type="KEGG" id="vg:26122595"/>
<gene>
    <name evidence="2" type="primary">TE21</name>
</gene>
<sequence length="100" mass="11612">MNNNYHRLAFVEGVADARSAYSYIEEIEDDYDFERDEPIAMRLLVHMHHHVPWFALSCMTHQRVRYIAMCLAAIWTVSVIICISSGRGTFCESICSFDFS</sequence>
<dbReference type="EMBL" id="KM924293">
    <property type="protein sequence ID" value="AIU39429.1"/>
    <property type="molecule type" value="Genomic_DNA"/>
</dbReference>
<reference evidence="4 5" key="1">
    <citation type="journal article" date="2015" name="J. Virol.">
        <title>The Genome of a Tortoise Herpesvirus (Testudinid Herpesvirus 3) Has a Novel Structure and Contains a Large Region That Is Not Required for Replication In Vitro or Virulence In Vivo.</title>
        <authorList>
            <person name="Gandar F."/>
            <person name="Wilkie G.S."/>
            <person name="Gatherer D."/>
            <person name="Kerr K."/>
            <person name="Marlier D."/>
            <person name="Diez M."/>
            <person name="Marschang R.E."/>
            <person name="Mast J."/>
            <person name="Dewals B.G."/>
            <person name="Davison A.J."/>
            <person name="Vanderplasschen A.F."/>
        </authorList>
    </citation>
    <scope>NUCLEOTIDE SEQUENCE [LARGE SCALE GENOMIC DNA]</scope>
    <source>
        <strain evidence="2 4">1976</strain>
        <strain evidence="3 5">4295/7R</strain>
    </source>
</reference>
<dbReference type="EMBL" id="KM924292">
    <property type="protein sequence ID" value="AIU39334.1"/>
    <property type="molecule type" value="Genomic_DNA"/>
</dbReference>
<evidence type="ECO:0000313" key="5">
    <source>
        <dbReference type="Proteomes" id="UP000240599"/>
    </source>
</evidence>
<evidence type="ECO:0000256" key="1">
    <source>
        <dbReference type="SAM" id="Phobius"/>
    </source>
</evidence>
<keyword evidence="4" id="KW-1185">Reference proteome</keyword>
<dbReference type="RefSeq" id="YP_009176882.1">
    <property type="nucleotide sequence ID" value="NC_027916.2"/>
</dbReference>
<feature type="transmembrane region" description="Helical" evidence="1">
    <location>
        <begin position="66"/>
        <end position="86"/>
    </location>
</feature>
<dbReference type="Proteomes" id="UP000240599">
    <property type="component" value="Segment"/>
</dbReference>
<evidence type="ECO:0000313" key="4">
    <source>
        <dbReference type="Proteomes" id="UP000208106"/>
    </source>
</evidence>
<keyword evidence="1" id="KW-1133">Transmembrane helix</keyword>
<dbReference type="Proteomes" id="UP000208106">
    <property type="component" value="Segment"/>
</dbReference>
<accession>A0A0M3LCZ2</accession>
<evidence type="ECO:0000313" key="2">
    <source>
        <dbReference type="EMBL" id="AIU39334.1"/>
    </source>
</evidence>
<keyword evidence="1" id="KW-0472">Membrane</keyword>
<dbReference type="GeneID" id="26122595"/>
<evidence type="ECO:0000313" key="3">
    <source>
        <dbReference type="EMBL" id="AIU39429.1"/>
    </source>
</evidence>
<protein>
    <submittedName>
        <fullName evidence="2">Protein TE21</fullName>
    </submittedName>
</protein>
<proteinExistence type="predicted"/>
<organism evidence="2 4">
    <name type="scientific">Testudinid alphaherpesvirus 3</name>
    <dbReference type="NCBI Taxonomy" id="2560801"/>
    <lineage>
        <taxon>Viruses</taxon>
        <taxon>Duplodnaviria</taxon>
        <taxon>Heunggongvirae</taxon>
        <taxon>Peploviricota</taxon>
        <taxon>Herviviricetes</taxon>
        <taxon>Herpesvirales</taxon>
        <taxon>Orthoherpesviridae</taxon>
        <taxon>Alphaherpesvirinae</taxon>
        <taxon>Scutavirus</taxon>
        <taxon>Scutavirus testudinidalpha3</taxon>
    </lineage>
</organism>
<keyword evidence="1" id="KW-0812">Transmembrane</keyword>